<accession>A0A7W9GKT2</accession>
<evidence type="ECO:0000256" key="2">
    <source>
        <dbReference type="ARBA" id="ARBA00012652"/>
    </source>
</evidence>
<dbReference type="RefSeq" id="WP_184818550.1">
    <property type="nucleotide sequence ID" value="NZ_JACHMM010000001.1"/>
</dbReference>
<gene>
    <name evidence="8" type="ORF">HD601_000233</name>
</gene>
<dbReference type="InterPro" id="IPR008902">
    <property type="entry name" value="Rhamnosid_concanavalin"/>
</dbReference>
<dbReference type="EC" id="3.2.1.40" evidence="2"/>
<comment type="caution">
    <text evidence="8">The sequence shown here is derived from an EMBL/GenBank/DDBJ whole genome shotgun (WGS) entry which is preliminary data.</text>
</comment>
<evidence type="ECO:0000313" key="8">
    <source>
        <dbReference type="EMBL" id="MBB5785658.1"/>
    </source>
</evidence>
<dbReference type="GO" id="GO:0005975">
    <property type="term" value="P:carbohydrate metabolic process"/>
    <property type="evidence" value="ECO:0007669"/>
    <property type="project" value="InterPro"/>
</dbReference>
<evidence type="ECO:0000259" key="5">
    <source>
        <dbReference type="Pfam" id="PF08531"/>
    </source>
</evidence>
<dbReference type="PANTHER" id="PTHR33307">
    <property type="entry name" value="ALPHA-RHAMNOSIDASE (EUROFUNG)"/>
    <property type="match status" value="1"/>
</dbReference>
<dbReference type="InterPro" id="IPR013737">
    <property type="entry name" value="Bac_rhamnosid_N"/>
</dbReference>
<dbReference type="SUPFAM" id="SSF48208">
    <property type="entry name" value="Six-hairpin glycosidases"/>
    <property type="match status" value="1"/>
</dbReference>
<dbReference type="Gene3D" id="2.60.420.10">
    <property type="entry name" value="Maltose phosphorylase, domain 3"/>
    <property type="match status" value="1"/>
</dbReference>
<dbReference type="Pfam" id="PF05592">
    <property type="entry name" value="Bac_rhamnosid"/>
    <property type="match status" value="1"/>
</dbReference>
<reference evidence="8 9" key="1">
    <citation type="submission" date="2020-08" db="EMBL/GenBank/DDBJ databases">
        <title>Sequencing the genomes of 1000 actinobacteria strains.</title>
        <authorList>
            <person name="Klenk H.-P."/>
        </authorList>
    </citation>
    <scope>NUCLEOTIDE SEQUENCE [LARGE SCALE GENOMIC DNA]</scope>
    <source>
        <strain evidence="8 9">DSM 102122</strain>
    </source>
</reference>
<keyword evidence="8" id="KW-0326">Glycosidase</keyword>
<dbReference type="InterPro" id="IPR008928">
    <property type="entry name" value="6-hairpin_glycosidase_sf"/>
</dbReference>
<evidence type="ECO:0000259" key="7">
    <source>
        <dbReference type="Pfam" id="PF17390"/>
    </source>
</evidence>
<dbReference type="InterPro" id="IPR013783">
    <property type="entry name" value="Ig-like_fold"/>
</dbReference>
<dbReference type="Pfam" id="PF17389">
    <property type="entry name" value="Bac_rhamnosid6H"/>
    <property type="match status" value="1"/>
</dbReference>
<dbReference type="Pfam" id="PF08531">
    <property type="entry name" value="Bac_rhamnosid_N"/>
    <property type="match status" value="1"/>
</dbReference>
<dbReference type="InterPro" id="IPR035398">
    <property type="entry name" value="Bac_rhamnosid_C"/>
</dbReference>
<keyword evidence="3 8" id="KW-0378">Hydrolase</keyword>
<dbReference type="AlphaFoldDB" id="A0A7W9GKT2"/>
<dbReference type="InterPro" id="IPR016007">
    <property type="entry name" value="Alpha_rhamnosid"/>
</dbReference>
<protein>
    <recommendedName>
        <fullName evidence="2">alpha-L-rhamnosidase</fullName>
        <ecNumber evidence="2">3.2.1.40</ecNumber>
    </recommendedName>
</protein>
<feature type="domain" description="Alpha-L-rhamnosidase concanavalin-like" evidence="4">
    <location>
        <begin position="445"/>
        <end position="547"/>
    </location>
</feature>
<dbReference type="InterPro" id="IPR012341">
    <property type="entry name" value="6hp_glycosidase-like_sf"/>
</dbReference>
<dbReference type="Pfam" id="PF17390">
    <property type="entry name" value="Bac_rhamnosid_C"/>
    <property type="match status" value="1"/>
</dbReference>
<evidence type="ECO:0000256" key="3">
    <source>
        <dbReference type="ARBA" id="ARBA00022801"/>
    </source>
</evidence>
<feature type="domain" description="Alpha-L-rhamnosidase C-terminal" evidence="7">
    <location>
        <begin position="889"/>
        <end position="955"/>
    </location>
</feature>
<dbReference type="EMBL" id="JACHMM010000001">
    <property type="protein sequence ID" value="MBB5785658.1"/>
    <property type="molecule type" value="Genomic_DNA"/>
</dbReference>
<dbReference type="PIRSF" id="PIRSF010631">
    <property type="entry name" value="A-rhamnsds"/>
    <property type="match status" value="1"/>
</dbReference>
<organism evidence="8 9">
    <name type="scientific">Jiangella mangrovi</name>
    <dbReference type="NCBI Taxonomy" id="1524084"/>
    <lineage>
        <taxon>Bacteria</taxon>
        <taxon>Bacillati</taxon>
        <taxon>Actinomycetota</taxon>
        <taxon>Actinomycetes</taxon>
        <taxon>Jiangellales</taxon>
        <taxon>Jiangellaceae</taxon>
        <taxon>Jiangella</taxon>
    </lineage>
</organism>
<dbReference type="Pfam" id="PF25788">
    <property type="entry name" value="Ig_Rha78A_N"/>
    <property type="match status" value="1"/>
</dbReference>
<feature type="domain" description="Alpha-L-rhamnosidase six-hairpin glycosidase" evidence="6">
    <location>
        <begin position="553"/>
        <end position="887"/>
    </location>
</feature>
<dbReference type="Gene3D" id="2.60.40.10">
    <property type="entry name" value="Immunoglobulins"/>
    <property type="match status" value="1"/>
</dbReference>
<comment type="catalytic activity">
    <reaction evidence="1">
        <text>Hydrolysis of terminal non-reducing alpha-L-rhamnose residues in alpha-L-rhamnosides.</text>
        <dbReference type="EC" id="3.2.1.40"/>
    </reaction>
</comment>
<name>A0A7W9GKT2_9ACTN</name>
<proteinExistence type="predicted"/>
<dbReference type="Proteomes" id="UP000542813">
    <property type="component" value="Unassembled WGS sequence"/>
</dbReference>
<feature type="domain" description="Bacterial alpha-L-rhamnosidase N-terminal" evidence="5">
    <location>
        <begin position="274"/>
        <end position="435"/>
    </location>
</feature>
<keyword evidence="9" id="KW-1185">Reference proteome</keyword>
<evidence type="ECO:0000259" key="4">
    <source>
        <dbReference type="Pfam" id="PF05592"/>
    </source>
</evidence>
<sequence>MRISRLEVEDAPCPLGLDEPRPRFSWVVSDGDPVAYQVVVDDVWDSGRVASDRTFGVEYDGPTLTPSTRYQWRVRVWPAGGDSPVTSEPSWWETGMLGGDWGGARWIGAVPWPAAALGLDGAGWLAVPPDGARYRGVLTLPAGRPVRRALVAMYADDFRLSLGWHEVLGGTIRYGEDERVGASADVTELVRAAAGSVVLTVRANPGREPAVLAGRLWVEFDDGATATLVTGPHWTTSSGAPAPVAEPPPGPVVVASPERPAPLLRRSFTLPAEAVRARLSVAGLAYHEVHLGERRVGSAVLDPGFTAYDRTVLYATHDVTDLVAAGPNVVTAELGRGFHGLTTPTIWWWHRASWHGEPRLLFRLVVTHADGSETVVVSDGSWEVADGPTRSDSLYTGETYDARRVGGETWGPAAVLPAPAGRLVAQQHEPIRVTETVRPVSVTSLSPGRHVLDFGRTMAGRARIAVDAPAGRTVTLTYAEQLASDGTVAPISALVWHRRFQRDEYVAAGEPGETWEPRFTYKGFRYLQVDGVDGVPAADAVVARILHSDVATSGEFGCSEPLYERLHAMMHRTVVNNLHGIPTDTPLYEKNGWTGDVQVALPTLLAMFDLRRLLAKWAGDLADAQRPSGALPVVVPSGGWGYEQLAPSPEWTTVYPYLVRELYRAYGDERLVARHWAGVTRYLDWELGRLDGDGLATSELGDWLAPGYVVPPEDRRLTATAYLHRALEAAAELGGLVGDDAAAPRYRDAAAACRDALNATFLDRSAGVYRTATDPGYRQTSNAVPLAFGLVPPEYEQAVADGLAASLAERGDRLDTGCLGTSVLLPVLTRYGHGDRAHAVVTQPDEPGWRYWIGLGADTMWESWKPDSRSRGHYFLGTVVQWLYEHVAGLRPGDAGFARFVVRPDARGPLTWARAVRETVRGRASVAWSRTADGVQLEVEVPAGATAEVHVPVGSDVGDAWRVRTVGAGRWRFHDEETESL</sequence>
<dbReference type="PANTHER" id="PTHR33307:SF6">
    <property type="entry name" value="ALPHA-RHAMNOSIDASE (EUROFUNG)-RELATED"/>
    <property type="match status" value="1"/>
</dbReference>
<evidence type="ECO:0000256" key="1">
    <source>
        <dbReference type="ARBA" id="ARBA00001445"/>
    </source>
</evidence>
<evidence type="ECO:0000259" key="6">
    <source>
        <dbReference type="Pfam" id="PF17389"/>
    </source>
</evidence>
<dbReference type="Gene3D" id="1.50.10.10">
    <property type="match status" value="1"/>
</dbReference>
<evidence type="ECO:0000313" key="9">
    <source>
        <dbReference type="Proteomes" id="UP000542813"/>
    </source>
</evidence>
<dbReference type="Gene3D" id="2.60.120.260">
    <property type="entry name" value="Galactose-binding domain-like"/>
    <property type="match status" value="3"/>
</dbReference>
<dbReference type="InterPro" id="IPR035396">
    <property type="entry name" value="Bac_rhamnosid6H"/>
</dbReference>
<dbReference type="GO" id="GO:0030596">
    <property type="term" value="F:alpha-L-rhamnosidase activity"/>
    <property type="evidence" value="ECO:0007669"/>
    <property type="project" value="UniProtKB-EC"/>
</dbReference>